<accession>A0A8H7CFC4</accession>
<sequence>MHRCLQIPEIVDMVFSQLDPRISSDPWPAATPFRDLSVVARTCTTFQGPALDYLWSSAPLERFLIRCAPSDIWDVEPNEYSWSEKYTIRLLRTIHVSDWDRARAYSPRVKHLWLRRNGWSLSKIFPTLSVALPEALFPNLQTLDWQPVIVADFHHIQIFLRPTLTRIVFIPPSDSASILSTLAAKCPKLTDISVPWRTQTASEADLEFLRGFQVIRRVTFPSVDQDAFQHLSRLATLESLTLDELPTASPLSPVADSPPFPVLRDLTLASEITPTTQFLRWCSGVPLNKFDMCLHECVTPDEMNDLFAAISAGFFAFLSHKPQHRQRMRGNGCVIDHLSLFGFDLDNDGFSDLALAWPQFHTPRATLSCLHSFAQHCPHLRKLTIALDATVVPAPEPDPRTRFHQRRLKALDVEHSPITNPFAVARFLSGVFPEVTRVMTHREYDDNDDDELEEPDEAIAFHNRWKDVQVMLPEFSAVREEGRMLAQQPSSM</sequence>
<evidence type="ECO:0000313" key="2">
    <source>
        <dbReference type="Proteomes" id="UP000620124"/>
    </source>
</evidence>
<evidence type="ECO:0000313" key="1">
    <source>
        <dbReference type="EMBL" id="KAF7335589.1"/>
    </source>
</evidence>
<dbReference type="AlphaFoldDB" id="A0A8H7CFC4"/>
<proteinExistence type="predicted"/>
<dbReference type="EMBL" id="JACAZI010000024">
    <property type="protein sequence ID" value="KAF7335589.1"/>
    <property type="molecule type" value="Genomic_DNA"/>
</dbReference>
<keyword evidence="2" id="KW-1185">Reference proteome</keyword>
<comment type="caution">
    <text evidence="1">The sequence shown here is derived from an EMBL/GenBank/DDBJ whole genome shotgun (WGS) entry which is preliminary data.</text>
</comment>
<organism evidence="1 2">
    <name type="scientific">Mycena venus</name>
    <dbReference type="NCBI Taxonomy" id="2733690"/>
    <lineage>
        <taxon>Eukaryota</taxon>
        <taxon>Fungi</taxon>
        <taxon>Dikarya</taxon>
        <taxon>Basidiomycota</taxon>
        <taxon>Agaricomycotina</taxon>
        <taxon>Agaricomycetes</taxon>
        <taxon>Agaricomycetidae</taxon>
        <taxon>Agaricales</taxon>
        <taxon>Marasmiineae</taxon>
        <taxon>Mycenaceae</taxon>
        <taxon>Mycena</taxon>
    </lineage>
</organism>
<dbReference type="InterPro" id="IPR032675">
    <property type="entry name" value="LRR_dom_sf"/>
</dbReference>
<reference evidence="1" key="1">
    <citation type="submission" date="2020-05" db="EMBL/GenBank/DDBJ databases">
        <title>Mycena genomes resolve the evolution of fungal bioluminescence.</title>
        <authorList>
            <person name="Tsai I.J."/>
        </authorList>
    </citation>
    <scope>NUCLEOTIDE SEQUENCE</scope>
    <source>
        <strain evidence="1">CCC161011</strain>
    </source>
</reference>
<gene>
    <name evidence="1" type="ORF">MVEN_02213200</name>
</gene>
<evidence type="ECO:0008006" key="3">
    <source>
        <dbReference type="Google" id="ProtNLM"/>
    </source>
</evidence>
<dbReference type="Proteomes" id="UP000620124">
    <property type="component" value="Unassembled WGS sequence"/>
</dbReference>
<protein>
    <recommendedName>
        <fullName evidence="3">F-box domain-containing protein</fullName>
    </recommendedName>
</protein>
<name>A0A8H7CFC4_9AGAR</name>
<dbReference type="OrthoDB" id="2841072at2759"/>
<dbReference type="Gene3D" id="3.80.10.10">
    <property type="entry name" value="Ribonuclease Inhibitor"/>
    <property type="match status" value="1"/>
</dbReference>